<dbReference type="AlphaFoldDB" id="A0AA85JRS7"/>
<proteinExistence type="predicted"/>
<organism evidence="1 2">
    <name type="scientific">Trichobilharzia regenti</name>
    <name type="common">Nasal bird schistosome</name>
    <dbReference type="NCBI Taxonomy" id="157069"/>
    <lineage>
        <taxon>Eukaryota</taxon>
        <taxon>Metazoa</taxon>
        <taxon>Spiralia</taxon>
        <taxon>Lophotrochozoa</taxon>
        <taxon>Platyhelminthes</taxon>
        <taxon>Trematoda</taxon>
        <taxon>Digenea</taxon>
        <taxon>Strigeidida</taxon>
        <taxon>Schistosomatoidea</taxon>
        <taxon>Schistosomatidae</taxon>
        <taxon>Trichobilharzia</taxon>
    </lineage>
</organism>
<evidence type="ECO:0000313" key="2">
    <source>
        <dbReference type="WBParaSite" id="TREG1_38120.1"/>
    </source>
</evidence>
<name>A0AA85JRS7_TRIRE</name>
<dbReference type="Proteomes" id="UP000050795">
    <property type="component" value="Unassembled WGS sequence"/>
</dbReference>
<dbReference type="WBParaSite" id="TREG1_38120.1">
    <property type="protein sequence ID" value="TREG1_38120.1"/>
    <property type="gene ID" value="TREG1_38120"/>
</dbReference>
<accession>A0AA85JRS7</accession>
<keyword evidence="1" id="KW-1185">Reference proteome</keyword>
<reference evidence="1" key="1">
    <citation type="submission" date="2022-06" db="EMBL/GenBank/DDBJ databases">
        <authorList>
            <person name="Berger JAMES D."/>
            <person name="Berger JAMES D."/>
        </authorList>
    </citation>
    <scope>NUCLEOTIDE SEQUENCE [LARGE SCALE GENOMIC DNA]</scope>
</reference>
<evidence type="ECO:0000313" key="1">
    <source>
        <dbReference type="Proteomes" id="UP000050795"/>
    </source>
</evidence>
<sequence>MCPISITYPCDYLKCFQPDDLRVYKNLQKKHHGWWQRSLKCTPMHQMTVPVIFNTNRRSLSKKINYLDALLCSNIYRNTSVITLQETRLQDSYDDNLILPNGFNMYR</sequence>
<reference evidence="2" key="2">
    <citation type="submission" date="2023-11" db="UniProtKB">
        <authorList>
            <consortium name="WormBaseParasite"/>
        </authorList>
    </citation>
    <scope>IDENTIFICATION</scope>
</reference>
<protein>
    <submittedName>
        <fullName evidence="2">Uncharacterized protein</fullName>
    </submittedName>
</protein>